<proteinExistence type="predicted"/>
<keyword evidence="3" id="KW-1185">Reference proteome</keyword>
<dbReference type="RefSeq" id="WP_209241071.1">
    <property type="nucleotide sequence ID" value="NZ_JADKMA010000104.1"/>
</dbReference>
<evidence type="ECO:0000313" key="3">
    <source>
        <dbReference type="Proteomes" id="UP001519064"/>
    </source>
</evidence>
<organism evidence="2 3">
    <name type="scientific">Streptomyces oryzae</name>
    <dbReference type="NCBI Taxonomy" id="1434886"/>
    <lineage>
        <taxon>Bacteria</taxon>
        <taxon>Bacillati</taxon>
        <taxon>Actinomycetota</taxon>
        <taxon>Actinomycetes</taxon>
        <taxon>Kitasatosporales</taxon>
        <taxon>Streptomycetaceae</taxon>
        <taxon>Streptomyces</taxon>
    </lineage>
</organism>
<comment type="caution">
    <text evidence="2">The sequence shown here is derived from an EMBL/GenBank/DDBJ whole genome shotgun (WGS) entry which is preliminary data.</text>
</comment>
<feature type="region of interest" description="Disordered" evidence="1">
    <location>
        <begin position="605"/>
        <end position="636"/>
    </location>
</feature>
<evidence type="ECO:0000256" key="1">
    <source>
        <dbReference type="SAM" id="MobiDB-lite"/>
    </source>
</evidence>
<name>A0ABS3XEZ7_9ACTN</name>
<feature type="compositionally biased region" description="Basic and acidic residues" evidence="1">
    <location>
        <begin position="614"/>
        <end position="627"/>
    </location>
</feature>
<protein>
    <submittedName>
        <fullName evidence="2">Uncharacterized protein</fullName>
    </submittedName>
</protein>
<accession>A0ABS3XEZ7</accession>
<dbReference type="Proteomes" id="UP001519064">
    <property type="component" value="Unassembled WGS sequence"/>
</dbReference>
<gene>
    <name evidence="2" type="ORF">ITI46_20165</name>
</gene>
<dbReference type="EMBL" id="JADKMA010000104">
    <property type="protein sequence ID" value="MBO8193961.1"/>
    <property type="molecule type" value="Genomic_DNA"/>
</dbReference>
<reference evidence="2 3" key="1">
    <citation type="submission" date="2020-11" db="EMBL/GenBank/DDBJ databases">
        <title>Streptomyces spirodelae sp. nov., isolated from duckweed.</title>
        <authorList>
            <person name="Saimee Y."/>
            <person name="Duangmal K."/>
        </authorList>
    </citation>
    <scope>NUCLEOTIDE SEQUENCE [LARGE SCALE GENOMIC DNA]</scope>
    <source>
        <strain evidence="2 3">S16-07</strain>
    </source>
</reference>
<evidence type="ECO:0000313" key="2">
    <source>
        <dbReference type="EMBL" id="MBO8193961.1"/>
    </source>
</evidence>
<sequence>MIESLVNGAHVLKSVNGWSQRFGQFGVDTSGLNQLVAVGTWVEQQLPALKRRFDLAQAMERNHPDSGRKMVQVPDNFLSLQEAQRRGKLLADRMNKVNRVDGSGAEEIHRIATELGQYQDDPEVLAAFYANLGPNRLTTLPTFLYESGSKTGKQDLQTFSRTLGTASSANYLATPGFDKVTQMMLRPSEYPFDAWGRLALMQYGHFPTEYIRTAAKNLALDKFAKDPDGTDWRGNSLPAAAALGLSEDNVALALNLLGKDGVAARDVLNGMHQGDYRKTYDLFLGYAKSRGSGDDVAAGLGKAIEAGSGVGTEKPGQHSLAASQFAFNAMTYMAGQGKDGTPWPMKTSMANLGASYIHELTTGSRGTDAEGHPSSMARPANWTDLPGITPAFYLSQDDTKKFLTTFSDSQPATDVFDTAAGQFSDQALRGAAKVDAKAVRAGKEDPGMLSRVSGAFGGLAKMQYEAELAAGKDMDAQAASIRGVFKDIVTLGLGELTIAKTALNYGWKGVKFAFGKHAGSWAAGDNPEQQRVTTEYQNYDRIQKYRMTQLLYESGYPVHPPPPKELLNADGSLKSLEQLQQDARNEAQGKDPNEVFRHKLKSLSDWSDSTAAADNDKFDNKAEDAAERAGGVAPTE</sequence>